<proteinExistence type="predicted"/>
<keyword evidence="1" id="KW-0378">Hydrolase</keyword>
<accession>A0A392T5V1</accession>
<dbReference type="GO" id="GO:0004180">
    <property type="term" value="F:carboxypeptidase activity"/>
    <property type="evidence" value="ECO:0007669"/>
    <property type="project" value="UniProtKB-KW"/>
</dbReference>
<reference evidence="1 2" key="1">
    <citation type="journal article" date="2018" name="Front. Plant Sci.">
        <title>Red Clover (Trifolium pratense) and Zigzag Clover (T. medium) - A Picture of Genomic Similarities and Differences.</title>
        <authorList>
            <person name="Dluhosova J."/>
            <person name="Istvanek J."/>
            <person name="Nedelnik J."/>
            <person name="Repkova J."/>
        </authorList>
    </citation>
    <scope>NUCLEOTIDE SEQUENCE [LARGE SCALE GENOMIC DNA]</scope>
    <source>
        <strain evidence="2">cv. 10/8</strain>
        <tissue evidence="1">Leaf</tissue>
    </source>
</reference>
<organism evidence="1 2">
    <name type="scientific">Trifolium medium</name>
    <dbReference type="NCBI Taxonomy" id="97028"/>
    <lineage>
        <taxon>Eukaryota</taxon>
        <taxon>Viridiplantae</taxon>
        <taxon>Streptophyta</taxon>
        <taxon>Embryophyta</taxon>
        <taxon>Tracheophyta</taxon>
        <taxon>Spermatophyta</taxon>
        <taxon>Magnoliopsida</taxon>
        <taxon>eudicotyledons</taxon>
        <taxon>Gunneridae</taxon>
        <taxon>Pentapetalae</taxon>
        <taxon>rosids</taxon>
        <taxon>fabids</taxon>
        <taxon>Fabales</taxon>
        <taxon>Fabaceae</taxon>
        <taxon>Papilionoideae</taxon>
        <taxon>50 kb inversion clade</taxon>
        <taxon>NPAAA clade</taxon>
        <taxon>Hologalegina</taxon>
        <taxon>IRL clade</taxon>
        <taxon>Trifolieae</taxon>
        <taxon>Trifolium</taxon>
    </lineage>
</organism>
<keyword evidence="1" id="KW-0645">Protease</keyword>
<protein>
    <submittedName>
        <fullName evidence="1">Serine carboxypeptidase-like 20-like</fullName>
    </submittedName>
</protein>
<name>A0A392T5V1_9FABA</name>
<dbReference type="InterPro" id="IPR029058">
    <property type="entry name" value="AB_hydrolase_fold"/>
</dbReference>
<feature type="non-terminal residue" evidence="1">
    <location>
        <position position="1"/>
    </location>
</feature>
<sequence length="49" mass="5474">GNALVPFVHGMGLISDELFEEVNRECNGNFYNSLNDNCTNKLSKIDEVI</sequence>
<keyword evidence="1" id="KW-0121">Carboxypeptidase</keyword>
<dbReference type="AlphaFoldDB" id="A0A392T5V1"/>
<dbReference type="EMBL" id="LXQA010508162">
    <property type="protein sequence ID" value="MCI56162.1"/>
    <property type="molecule type" value="Genomic_DNA"/>
</dbReference>
<evidence type="ECO:0000313" key="1">
    <source>
        <dbReference type="EMBL" id="MCI56162.1"/>
    </source>
</evidence>
<dbReference type="Proteomes" id="UP000265520">
    <property type="component" value="Unassembled WGS sequence"/>
</dbReference>
<keyword evidence="2" id="KW-1185">Reference proteome</keyword>
<evidence type="ECO:0000313" key="2">
    <source>
        <dbReference type="Proteomes" id="UP000265520"/>
    </source>
</evidence>
<comment type="caution">
    <text evidence="1">The sequence shown here is derived from an EMBL/GenBank/DDBJ whole genome shotgun (WGS) entry which is preliminary data.</text>
</comment>
<dbReference type="Gene3D" id="3.40.50.1820">
    <property type="entry name" value="alpha/beta hydrolase"/>
    <property type="match status" value="1"/>
</dbReference>